<organism evidence="1 2">
    <name type="scientific">Intoshia linei</name>
    <dbReference type="NCBI Taxonomy" id="1819745"/>
    <lineage>
        <taxon>Eukaryota</taxon>
        <taxon>Metazoa</taxon>
        <taxon>Spiralia</taxon>
        <taxon>Lophotrochozoa</taxon>
        <taxon>Mesozoa</taxon>
        <taxon>Orthonectida</taxon>
        <taxon>Rhopaluridae</taxon>
        <taxon>Intoshia</taxon>
    </lineage>
</organism>
<gene>
    <name evidence="1" type="ORF">A3Q56_07718</name>
</gene>
<dbReference type="EMBL" id="LWCA01001755">
    <property type="protein sequence ID" value="OAF64555.1"/>
    <property type="molecule type" value="Genomic_DNA"/>
</dbReference>
<keyword evidence="2" id="KW-1185">Reference proteome</keyword>
<sequence length="50" mass="6058">MSDIKRLDVTVMIREFLRDRQLTKTRTVSKDILNLLIENEYIICRIESFK</sequence>
<evidence type="ECO:0000313" key="2">
    <source>
        <dbReference type="Proteomes" id="UP000078046"/>
    </source>
</evidence>
<name>A0A177ARF0_9BILA</name>
<evidence type="ECO:0000313" key="1">
    <source>
        <dbReference type="EMBL" id="OAF64555.1"/>
    </source>
</evidence>
<comment type="caution">
    <text evidence="1">The sequence shown here is derived from an EMBL/GenBank/DDBJ whole genome shotgun (WGS) entry which is preliminary data.</text>
</comment>
<accession>A0A177ARF0</accession>
<protein>
    <submittedName>
        <fullName evidence="1">Uncharacterized protein</fullName>
    </submittedName>
</protein>
<reference evidence="1 2" key="1">
    <citation type="submission" date="2016-04" db="EMBL/GenBank/DDBJ databases">
        <title>The genome of Intoshia linei affirms orthonectids as highly simplified spiralians.</title>
        <authorList>
            <person name="Mikhailov K.V."/>
            <person name="Slusarev G.S."/>
            <person name="Nikitin M.A."/>
            <person name="Logacheva M.D."/>
            <person name="Penin A."/>
            <person name="Aleoshin V."/>
            <person name="Panchin Y.V."/>
        </authorList>
    </citation>
    <scope>NUCLEOTIDE SEQUENCE [LARGE SCALE GENOMIC DNA]</scope>
    <source>
        <strain evidence="1">Intl2013</strain>
        <tissue evidence="1">Whole animal</tissue>
    </source>
</reference>
<proteinExistence type="predicted"/>
<dbReference type="AlphaFoldDB" id="A0A177ARF0"/>
<dbReference type="Proteomes" id="UP000078046">
    <property type="component" value="Unassembled WGS sequence"/>
</dbReference>